<reference evidence="1 2" key="1">
    <citation type="submission" date="2021-07" db="EMBL/GenBank/DDBJ databases">
        <authorList>
            <consortium name="Genoscope - CEA"/>
            <person name="William W."/>
        </authorList>
    </citation>
    <scope>NUCLEOTIDE SEQUENCE [LARGE SCALE GENOMIC DNA]</scope>
</reference>
<accession>A0A8D9HLT7</accession>
<protein>
    <submittedName>
        <fullName evidence="1">Uncharacterized protein</fullName>
    </submittedName>
</protein>
<gene>
    <name evidence="1" type="ORF">BRAPAZ1V2_A07P09210.2</name>
</gene>
<organism evidence="1 2">
    <name type="scientific">Brassica campestris</name>
    <name type="common">Field mustard</name>
    <dbReference type="NCBI Taxonomy" id="3711"/>
    <lineage>
        <taxon>Eukaryota</taxon>
        <taxon>Viridiplantae</taxon>
        <taxon>Streptophyta</taxon>
        <taxon>Embryophyta</taxon>
        <taxon>Tracheophyta</taxon>
        <taxon>Spermatophyta</taxon>
        <taxon>Magnoliopsida</taxon>
        <taxon>eudicotyledons</taxon>
        <taxon>Gunneridae</taxon>
        <taxon>Pentapetalae</taxon>
        <taxon>rosids</taxon>
        <taxon>malvids</taxon>
        <taxon>Brassicales</taxon>
        <taxon>Brassicaceae</taxon>
        <taxon>Brassiceae</taxon>
        <taxon>Brassica</taxon>
    </lineage>
</organism>
<sequence>MLMLRFMFKKKIVVYMTPSTFTSILWRPLSDFLENY</sequence>
<dbReference type="AlphaFoldDB" id="A0A8D9HLT7"/>
<dbReference type="Gramene" id="A07p09210.2_BraZ1">
    <property type="protein sequence ID" value="A07p09210.2_BraZ1.CDS.1"/>
    <property type="gene ID" value="A07g09210.2_BraZ1"/>
</dbReference>
<evidence type="ECO:0000313" key="2">
    <source>
        <dbReference type="Proteomes" id="UP000694005"/>
    </source>
</evidence>
<dbReference type="Proteomes" id="UP000694005">
    <property type="component" value="Chromosome A07"/>
</dbReference>
<name>A0A8D9HLT7_BRACM</name>
<evidence type="ECO:0000313" key="1">
    <source>
        <dbReference type="EMBL" id="CAG7901277.1"/>
    </source>
</evidence>
<proteinExistence type="predicted"/>
<dbReference type="EMBL" id="LS974623">
    <property type="protein sequence ID" value="CAG7901277.1"/>
    <property type="molecule type" value="Genomic_DNA"/>
</dbReference>